<dbReference type="Proteomes" id="UP000053201">
    <property type="component" value="Unassembled WGS sequence"/>
</dbReference>
<accession>A0A0L0HPB3</accession>
<dbReference type="GeneID" id="27685636"/>
<dbReference type="RefSeq" id="XP_016610971.1">
    <property type="nucleotide sequence ID" value="XM_016750317.1"/>
</dbReference>
<dbReference type="OrthoDB" id="10429177at2759"/>
<dbReference type="EMBL" id="KQ257452">
    <property type="protein sequence ID" value="KND02932.1"/>
    <property type="molecule type" value="Genomic_DNA"/>
</dbReference>
<evidence type="ECO:0000256" key="2">
    <source>
        <dbReference type="SAM" id="Phobius"/>
    </source>
</evidence>
<feature type="transmembrane region" description="Helical" evidence="2">
    <location>
        <begin position="279"/>
        <end position="303"/>
    </location>
</feature>
<evidence type="ECO:0000256" key="1">
    <source>
        <dbReference type="SAM" id="MobiDB-lite"/>
    </source>
</evidence>
<dbReference type="AlphaFoldDB" id="A0A0L0HPB3"/>
<organism evidence="3 4">
    <name type="scientific">Spizellomyces punctatus (strain DAOM BR117)</name>
    <dbReference type="NCBI Taxonomy" id="645134"/>
    <lineage>
        <taxon>Eukaryota</taxon>
        <taxon>Fungi</taxon>
        <taxon>Fungi incertae sedis</taxon>
        <taxon>Chytridiomycota</taxon>
        <taxon>Chytridiomycota incertae sedis</taxon>
        <taxon>Chytridiomycetes</taxon>
        <taxon>Spizellomycetales</taxon>
        <taxon>Spizellomycetaceae</taxon>
        <taxon>Spizellomyces</taxon>
    </lineage>
</organism>
<protein>
    <submittedName>
        <fullName evidence="3">Uncharacterized protein</fullName>
    </submittedName>
</protein>
<dbReference type="InParanoid" id="A0A0L0HPB3"/>
<keyword evidence="2" id="KW-1133">Transmembrane helix</keyword>
<keyword evidence="2" id="KW-0812">Transmembrane</keyword>
<proteinExistence type="predicted"/>
<evidence type="ECO:0000313" key="3">
    <source>
        <dbReference type="EMBL" id="KND02932.1"/>
    </source>
</evidence>
<reference evidence="3 4" key="1">
    <citation type="submission" date="2009-08" db="EMBL/GenBank/DDBJ databases">
        <title>The Genome Sequence of Spizellomyces punctatus strain DAOM BR117.</title>
        <authorList>
            <consortium name="The Broad Institute Genome Sequencing Platform"/>
            <person name="Russ C."/>
            <person name="Cuomo C."/>
            <person name="Shea T."/>
            <person name="Young S.K."/>
            <person name="Zeng Q."/>
            <person name="Koehrsen M."/>
            <person name="Haas B."/>
            <person name="Borodovsky M."/>
            <person name="Guigo R."/>
            <person name="Alvarado L."/>
            <person name="Berlin A."/>
            <person name="Bochicchio J."/>
            <person name="Borenstein D."/>
            <person name="Chapman S."/>
            <person name="Chen Z."/>
            <person name="Engels R."/>
            <person name="Freedman E."/>
            <person name="Gellesch M."/>
            <person name="Goldberg J."/>
            <person name="Griggs A."/>
            <person name="Gujja S."/>
            <person name="Heiman D."/>
            <person name="Hepburn T."/>
            <person name="Howarth C."/>
            <person name="Jen D."/>
            <person name="Larson L."/>
            <person name="Lewis B."/>
            <person name="Mehta T."/>
            <person name="Park D."/>
            <person name="Pearson M."/>
            <person name="Roberts A."/>
            <person name="Saif S."/>
            <person name="Shenoy N."/>
            <person name="Sisk P."/>
            <person name="Stolte C."/>
            <person name="Sykes S."/>
            <person name="Thomson T."/>
            <person name="Walk T."/>
            <person name="White J."/>
            <person name="Yandava C."/>
            <person name="Burger G."/>
            <person name="Gray M.W."/>
            <person name="Holland P.W.H."/>
            <person name="King N."/>
            <person name="Lang F.B.F."/>
            <person name="Roger A.J."/>
            <person name="Ruiz-Trillo I."/>
            <person name="Lander E."/>
            <person name="Nusbaum C."/>
        </authorList>
    </citation>
    <scope>NUCLEOTIDE SEQUENCE [LARGE SCALE GENOMIC DNA]</scope>
    <source>
        <strain evidence="3 4">DAOM BR117</strain>
    </source>
</reference>
<keyword evidence="2" id="KW-0472">Membrane</keyword>
<dbReference type="eggNOG" id="ENOG502T1TQ">
    <property type="taxonomic scope" value="Eukaryota"/>
</dbReference>
<feature type="transmembrane region" description="Helical" evidence="2">
    <location>
        <begin position="25"/>
        <end position="50"/>
    </location>
</feature>
<feature type="transmembrane region" description="Helical" evidence="2">
    <location>
        <begin position="103"/>
        <end position="125"/>
    </location>
</feature>
<evidence type="ECO:0000313" key="4">
    <source>
        <dbReference type="Proteomes" id="UP000053201"/>
    </source>
</evidence>
<keyword evidence="4" id="KW-1185">Reference proteome</keyword>
<feature type="transmembrane region" description="Helical" evidence="2">
    <location>
        <begin position="246"/>
        <end position="267"/>
    </location>
</feature>
<feature type="transmembrane region" description="Helical" evidence="2">
    <location>
        <begin position="184"/>
        <end position="202"/>
    </location>
</feature>
<sequence length="393" mass="43498">MSLNKHPIPACHWYIEVRDCPDSEWFIAINYLSAVVAITLFIMGNGILFYRCGIKKHRIWNEGFTTLDSYIFVMSNWFGIARFVHCLLLAGNLYPSNTMTLNHFIHDFAWLGGMLSAWTYIFSVVKTTPRHAPNVWLPSDGALRKIRLTTYGIHSSSLIPFAFLCGQAYEKGEWDKFDNYSHGLWGVTSFWCVMLGISYGFFGRQIIRIAGASARDIERALGTRTTASGTEASRSRMKKAIKKMKVINVTWVMIFVWFGIILSLFAVLEDAMISIRWLAIIHCFGTSVSVPSLVVCNFISIIWGEMHPPEVMDPGFSLSKTASMPDTRSGTATIGTLGKHALANMMGTLSNSGTGTMGKSGKGERLGVLQSALLRSQSGTAFGPPAKEKEGGS</sequence>
<feature type="transmembrane region" description="Helical" evidence="2">
    <location>
        <begin position="146"/>
        <end position="164"/>
    </location>
</feature>
<gene>
    <name evidence="3" type="ORF">SPPG_02012</name>
</gene>
<feature type="region of interest" description="Disordered" evidence="1">
    <location>
        <begin position="374"/>
        <end position="393"/>
    </location>
</feature>
<name>A0A0L0HPB3_SPIPD</name>
<dbReference type="VEuPathDB" id="FungiDB:SPPG_02012"/>
<dbReference type="OMA" id="CTCSISA"/>
<feature type="transmembrane region" description="Helical" evidence="2">
    <location>
        <begin position="70"/>
        <end position="91"/>
    </location>
</feature>